<name>A0A8J4BDZ4_9CHLO</name>
<dbReference type="SUPFAM" id="SSF54928">
    <property type="entry name" value="RNA-binding domain, RBD"/>
    <property type="match status" value="1"/>
</dbReference>
<keyword evidence="6" id="KW-1185">Reference proteome</keyword>
<dbReference type="InterPro" id="IPR035979">
    <property type="entry name" value="RBD_domain_sf"/>
</dbReference>
<feature type="region of interest" description="Disordered" evidence="3">
    <location>
        <begin position="1"/>
        <end position="141"/>
    </location>
</feature>
<feature type="compositionally biased region" description="Low complexity" evidence="3">
    <location>
        <begin position="807"/>
        <end position="817"/>
    </location>
</feature>
<evidence type="ECO:0000256" key="3">
    <source>
        <dbReference type="SAM" id="MobiDB-lite"/>
    </source>
</evidence>
<keyword evidence="1 2" id="KW-0694">RNA-binding</keyword>
<protein>
    <recommendedName>
        <fullName evidence="4">RRM domain-containing protein</fullName>
    </recommendedName>
</protein>
<feature type="region of interest" description="Disordered" evidence="3">
    <location>
        <begin position="761"/>
        <end position="818"/>
    </location>
</feature>
<feature type="compositionally biased region" description="Low complexity" evidence="3">
    <location>
        <begin position="559"/>
        <end position="595"/>
    </location>
</feature>
<dbReference type="Gene3D" id="3.30.70.330">
    <property type="match status" value="1"/>
</dbReference>
<feature type="compositionally biased region" description="Polar residues" evidence="3">
    <location>
        <begin position="670"/>
        <end position="679"/>
    </location>
</feature>
<feature type="compositionally biased region" description="Basic and acidic residues" evidence="3">
    <location>
        <begin position="188"/>
        <end position="200"/>
    </location>
</feature>
<dbReference type="SMART" id="SM00360">
    <property type="entry name" value="RRM"/>
    <property type="match status" value="1"/>
</dbReference>
<dbReference type="InterPro" id="IPR012677">
    <property type="entry name" value="Nucleotide-bd_a/b_plait_sf"/>
</dbReference>
<evidence type="ECO:0000256" key="1">
    <source>
        <dbReference type="ARBA" id="ARBA00022884"/>
    </source>
</evidence>
<dbReference type="EMBL" id="BNCO01000035">
    <property type="protein sequence ID" value="GIL59593.1"/>
    <property type="molecule type" value="Genomic_DNA"/>
</dbReference>
<comment type="caution">
    <text evidence="5">The sequence shown here is derived from an EMBL/GenBank/DDBJ whole genome shotgun (WGS) entry which is preliminary data.</text>
</comment>
<evidence type="ECO:0000259" key="4">
    <source>
        <dbReference type="PROSITE" id="PS50102"/>
    </source>
</evidence>
<feature type="compositionally biased region" description="Low complexity" evidence="3">
    <location>
        <begin position="302"/>
        <end position="319"/>
    </location>
</feature>
<dbReference type="Proteomes" id="UP000747399">
    <property type="component" value="Unassembled WGS sequence"/>
</dbReference>
<feature type="compositionally biased region" description="Low complexity" evidence="3">
    <location>
        <begin position="129"/>
        <end position="141"/>
    </location>
</feature>
<gene>
    <name evidence="5" type="ORF">Vafri_14337</name>
</gene>
<feature type="domain" description="RRM" evidence="4">
    <location>
        <begin position="441"/>
        <end position="526"/>
    </location>
</feature>
<dbReference type="InterPro" id="IPR000504">
    <property type="entry name" value="RRM_dom"/>
</dbReference>
<accession>A0A8J4BDZ4</accession>
<dbReference type="InterPro" id="IPR052462">
    <property type="entry name" value="SLIRP/GR-RBP-like"/>
</dbReference>
<feature type="compositionally biased region" description="Polar residues" evidence="3">
    <location>
        <begin position="98"/>
        <end position="109"/>
    </location>
</feature>
<feature type="region of interest" description="Disordered" evidence="3">
    <location>
        <begin position="650"/>
        <end position="718"/>
    </location>
</feature>
<sequence length="950" mass="94843">MANPAGVPDRPGGSAPSSISSLARRNRGASVGDVVDSTPPGALISGSALQGSGSYGSSPMSARAPRRGSYDAQQQLQGAAGASLGGPAATSLGRRSQADSSLQQETGTVSHLARQGSMGATSGKELPKQQQPQQQQLRSQAVAVTIPNTAAAASAAIPVAGGAATSVPTSRQSTGAPPVPNVSPSSSLERKTAVQEHTSEEEQGPSGVGASATGAVRPPPPPPAAGQAKPDSRETAAAAAAIAAATAAAAAATAPSTASVALSSAAGSDSTPRDLVERAALPASNTKEPSAGPTVEGKQPRQVQVQSSLQQSASSSSLSVPPPPPAPSPEPAETPEPPATTIAEDVAAEPADASGAAAAESRQPRVPPPVVIAAGNTGSSAGQVRDATFTKRPVMVSPPVSPFIAPAHSPAGPAVGAMIPGPSPGAAGTAGGATDAEDDPRVVYVGHLPPNADEHALYFAFSKFGHVLHIQIMRDKETGMCRGYGFVTFESAQHASSAMRGLNGQPLPGLPFSVDRRPLRVAPAVKSQDRRPGIVPLQSNGSSGLLPRQGSSGYFPRHPQQQQQPLGLGTARYGSQSGPQQSQQQQAHAVGQSAVGDGGTGVAPALTGGSTASTATAAAASGPVPPPPPPVAVPLVPQPMAQQPLVPTLHHTQQNSGGMLQPGRPAVSGSPAQSRAGSTGTPGTGLFGSRHQHQQRGGQGYGGGGGGGDSPYQAFGGVPSHQHHVQAAAVLQGAAPHGYSPVAVAPGMQLAVAVTGGASGGYGSSIQPPPPPLNRQRSTGAQQPHHHQQNEVSAHEFHSTEAGQNPQSQSQVQQSSQPHMVVYYGQAPGANPYFYGPHQNQYGMYGVTHQAAAAAATLAQSSPGSYYFAAAPMSYMAYGGQDVAAAPPVVYTRHASQHATQQHSHGHGDASAPVGANPGGPGSTRHDAMAGIKQQGPVSARGEASTGSGR</sequence>
<dbReference type="PROSITE" id="PS50102">
    <property type="entry name" value="RRM"/>
    <property type="match status" value="1"/>
</dbReference>
<feature type="region of interest" description="Disordered" evidence="3">
    <location>
        <begin position="161"/>
        <end position="367"/>
    </location>
</feature>
<feature type="compositionally biased region" description="Polar residues" evidence="3">
    <location>
        <begin position="47"/>
        <end position="60"/>
    </location>
</feature>
<evidence type="ECO:0000313" key="5">
    <source>
        <dbReference type="EMBL" id="GIL59593.1"/>
    </source>
</evidence>
<proteinExistence type="predicted"/>
<feature type="compositionally biased region" description="Pro residues" evidence="3">
    <location>
        <begin position="320"/>
        <end position="338"/>
    </location>
</feature>
<feature type="compositionally biased region" description="Low complexity" evidence="3">
    <location>
        <begin position="72"/>
        <end position="89"/>
    </location>
</feature>
<dbReference type="PANTHER" id="PTHR48027">
    <property type="entry name" value="HETEROGENEOUS NUCLEAR RIBONUCLEOPROTEIN 87F-RELATED"/>
    <property type="match status" value="1"/>
</dbReference>
<feature type="compositionally biased region" description="Pro residues" evidence="3">
    <location>
        <begin position="623"/>
        <end position="632"/>
    </location>
</feature>
<evidence type="ECO:0000313" key="6">
    <source>
        <dbReference type="Proteomes" id="UP000747399"/>
    </source>
</evidence>
<feature type="compositionally biased region" description="Gly residues" evidence="3">
    <location>
        <begin position="697"/>
        <end position="709"/>
    </location>
</feature>
<feature type="compositionally biased region" description="Low complexity" evidence="3">
    <location>
        <begin position="348"/>
        <end position="359"/>
    </location>
</feature>
<reference evidence="5" key="1">
    <citation type="journal article" date="2021" name="Proc. Natl. Acad. Sci. U.S.A.">
        <title>Three genomes in the algal genus Volvox reveal the fate of a haploid sex-determining region after a transition to homothallism.</title>
        <authorList>
            <person name="Yamamoto K."/>
            <person name="Hamaji T."/>
            <person name="Kawai-Toyooka H."/>
            <person name="Matsuzaki R."/>
            <person name="Takahashi F."/>
            <person name="Nishimura Y."/>
            <person name="Kawachi M."/>
            <person name="Noguchi H."/>
            <person name="Minakuchi Y."/>
            <person name="Umen J.G."/>
            <person name="Toyoda A."/>
            <person name="Nozaki H."/>
        </authorList>
    </citation>
    <scope>NUCLEOTIDE SEQUENCE</scope>
    <source>
        <strain evidence="5">NIES-3780</strain>
    </source>
</reference>
<feature type="compositionally biased region" description="Low complexity" evidence="3">
    <location>
        <begin position="235"/>
        <end position="266"/>
    </location>
</feature>
<dbReference type="GO" id="GO:0003723">
    <property type="term" value="F:RNA binding"/>
    <property type="evidence" value="ECO:0007669"/>
    <property type="project" value="UniProtKB-UniRule"/>
</dbReference>
<evidence type="ECO:0000256" key="2">
    <source>
        <dbReference type="PROSITE-ProRule" id="PRU00176"/>
    </source>
</evidence>
<feature type="region of interest" description="Disordered" evidence="3">
    <location>
        <begin position="523"/>
        <end position="636"/>
    </location>
</feature>
<dbReference type="AlphaFoldDB" id="A0A8J4BDZ4"/>
<organism evidence="5 6">
    <name type="scientific">Volvox africanus</name>
    <dbReference type="NCBI Taxonomy" id="51714"/>
    <lineage>
        <taxon>Eukaryota</taxon>
        <taxon>Viridiplantae</taxon>
        <taxon>Chlorophyta</taxon>
        <taxon>core chlorophytes</taxon>
        <taxon>Chlorophyceae</taxon>
        <taxon>CS clade</taxon>
        <taxon>Chlamydomonadales</taxon>
        <taxon>Volvocaceae</taxon>
        <taxon>Volvox</taxon>
    </lineage>
</organism>
<dbReference type="Pfam" id="PF00076">
    <property type="entry name" value="RRM_1"/>
    <property type="match status" value="1"/>
</dbReference>
<feature type="compositionally biased region" description="Low complexity" evidence="3">
    <location>
        <begin position="603"/>
        <end position="622"/>
    </location>
</feature>
<feature type="region of interest" description="Disordered" evidence="3">
    <location>
        <begin position="893"/>
        <end position="950"/>
    </location>
</feature>